<dbReference type="InterPro" id="IPR001660">
    <property type="entry name" value="SAM"/>
</dbReference>
<comment type="caution">
    <text evidence="3">The sequence shown here is derived from an EMBL/GenBank/DDBJ whole genome shotgun (WGS) entry which is preliminary data.</text>
</comment>
<evidence type="ECO:0000313" key="3">
    <source>
        <dbReference type="EMBL" id="TDH71063.1"/>
    </source>
</evidence>
<dbReference type="AlphaFoldDB" id="A0A976FQI7"/>
<feature type="domain" description="JmjC" evidence="2">
    <location>
        <begin position="228"/>
        <end position="426"/>
    </location>
</feature>
<dbReference type="GeneID" id="94346568"/>
<evidence type="ECO:0000313" key="4">
    <source>
        <dbReference type="Proteomes" id="UP000294530"/>
    </source>
</evidence>
<keyword evidence="4" id="KW-1185">Reference proteome</keyword>
<dbReference type="EMBL" id="SHOA02000004">
    <property type="protein sequence ID" value="TDH71063.1"/>
    <property type="molecule type" value="Genomic_DNA"/>
</dbReference>
<dbReference type="GO" id="GO:0005737">
    <property type="term" value="C:cytoplasm"/>
    <property type="evidence" value="ECO:0007669"/>
    <property type="project" value="TreeGrafter"/>
</dbReference>
<dbReference type="OrthoDB" id="424465at2759"/>
<feature type="compositionally biased region" description="Basic and acidic residues" evidence="1">
    <location>
        <begin position="261"/>
        <end position="277"/>
    </location>
</feature>
<sequence length="1034" mass="120022">MSFHQALSASAFAGFSDELIAYFTLFCEQRELLRLSEVNSVLYVFCQEDPLWMVQCLRLHNGDFSYHHNWKLTTFYPRDPRPLEELEKAFRPVSIRGFSSDFLYRRWLRCHLELGDAYLLPSEEQDATIRRLQKIDIRGLSYQDYFEQYARIPFVLCNAIGKWKAMTEWTAEKLAHRFSSDTKLRITHNLEVMSESLTMEMNFADYFKYANSQHDETPLYIFDPEFGEKMPDLLQDYNIEDLMVFKEDFLSVTGMESRLDGNNKLRDESGKHEDRVKSIGGKTKKRDTVSKRADFRWIVIGPQRTGASWHQDPVNTSAWNSLVKGRKRWAIYPPNVLPPGISKSESGGYFGSGMDMSSLMWYLHVYPTLTSGQKPLEVIQEEGDTIYVPNGWWHLVLNLDNTIAVTQNFVDSHNAIMFMKDLFEDGQDDKLAMVQHKLRATRPETYDIFRVAQIPRVNGYLSEEMFQQTFHVLEYWKPQLKRILKRHKLLAQLNDPAAKYSAANKVKYPKMKCLTSRVNPTFAVGKRLIIKFFSQYNNNWGEFDFETYMTPNFDVTDVIAPTFKRHKRSSLQPCELKRVMSLRYAMEESFRIEKAVYEMIEKSTSSNCEHHPLHAMISRLCNSGHLLYLDEVDSNDEDESIWRWPYIVIEYVNNDVSLKTVKKMGGATRKTWLNLAKWISQDFLPRLHSIPIDSEFRGVYGHDKAEWGWYVHFLLRQRKRSISFHLTEFGLPAHLMRCLENFLPAANSDAITLELLPVKPFEVKPVLLHGDLTDENILGSELNDKRSNTLASSFKYHALGEEVTNLTSFLTFIGCEKYISLLVNQEEMELESLALLEEAHLEELGIPLGPRLAILQGKQLIMGKSQACTTKREACESNGYFNCDEEWELSSSSSKCSEEDNIGAFTTPTESTILELKRKEPFNGPIEWLSTSVIDFADAKTGDPLYDLVAVFFAALHCDRDLWKETLAAEYWQNYICRDKANGTSHRRCLQERFLQLVLLHPSQSVKNLFHYFPQASNFATWEDVAREIFNDLF</sequence>
<dbReference type="RefSeq" id="XP_067820562.1">
    <property type="nucleotide sequence ID" value="XM_067960897.1"/>
</dbReference>
<proteinExistence type="predicted"/>
<dbReference type="Gene3D" id="2.60.120.650">
    <property type="entry name" value="Cupin"/>
    <property type="match status" value="1"/>
</dbReference>
<dbReference type="PANTHER" id="PTHR12480:SF35">
    <property type="entry name" value="TRANSCRIPTION FACTOR JUMONJI, JMJC DOMAIN-CONTAINING PROTEIN"/>
    <property type="match status" value="1"/>
</dbReference>
<accession>A0A976FQI7</accession>
<dbReference type="Pfam" id="PF00536">
    <property type="entry name" value="SAM_1"/>
    <property type="match status" value="1"/>
</dbReference>
<dbReference type="Proteomes" id="UP000294530">
    <property type="component" value="Unassembled WGS sequence"/>
</dbReference>
<evidence type="ECO:0000259" key="2">
    <source>
        <dbReference type="PROSITE" id="PS51184"/>
    </source>
</evidence>
<dbReference type="PANTHER" id="PTHR12480">
    <property type="entry name" value="ARGININE DEMETHYLASE AND LYSYL-HYDROXYLASE JMJD"/>
    <property type="match status" value="1"/>
</dbReference>
<gene>
    <name evidence="3" type="ORF">CCR75_002800</name>
</gene>
<dbReference type="InterPro" id="IPR041667">
    <property type="entry name" value="Cupin_8"/>
</dbReference>
<protein>
    <recommendedName>
        <fullName evidence="2">JmjC domain-containing protein</fullName>
    </recommendedName>
</protein>
<dbReference type="KEGG" id="blac:94346568"/>
<dbReference type="PROSITE" id="PS51184">
    <property type="entry name" value="JMJC"/>
    <property type="match status" value="1"/>
</dbReference>
<dbReference type="SMART" id="SM00558">
    <property type="entry name" value="JmjC"/>
    <property type="match status" value="1"/>
</dbReference>
<name>A0A976FQI7_BRELC</name>
<evidence type="ECO:0000256" key="1">
    <source>
        <dbReference type="SAM" id="MobiDB-lite"/>
    </source>
</evidence>
<feature type="region of interest" description="Disordered" evidence="1">
    <location>
        <begin position="261"/>
        <end position="285"/>
    </location>
</feature>
<dbReference type="SUPFAM" id="SSF47769">
    <property type="entry name" value="SAM/Pointed domain"/>
    <property type="match status" value="1"/>
</dbReference>
<dbReference type="SUPFAM" id="SSF51197">
    <property type="entry name" value="Clavaminate synthase-like"/>
    <property type="match status" value="1"/>
</dbReference>
<dbReference type="Gene3D" id="1.10.150.50">
    <property type="entry name" value="Transcription Factor, Ets-1"/>
    <property type="match status" value="1"/>
</dbReference>
<dbReference type="Pfam" id="PF13621">
    <property type="entry name" value="Cupin_8"/>
    <property type="match status" value="1"/>
</dbReference>
<dbReference type="InterPro" id="IPR003347">
    <property type="entry name" value="JmjC_dom"/>
</dbReference>
<dbReference type="InterPro" id="IPR013761">
    <property type="entry name" value="SAM/pointed_sf"/>
</dbReference>
<dbReference type="InterPro" id="IPR050910">
    <property type="entry name" value="JMJD6_ArgDemeth/LysHydrox"/>
</dbReference>
<organism evidence="3 4">
    <name type="scientific">Bremia lactucae</name>
    <name type="common">Lettuce downy mildew</name>
    <dbReference type="NCBI Taxonomy" id="4779"/>
    <lineage>
        <taxon>Eukaryota</taxon>
        <taxon>Sar</taxon>
        <taxon>Stramenopiles</taxon>
        <taxon>Oomycota</taxon>
        <taxon>Peronosporomycetes</taxon>
        <taxon>Peronosporales</taxon>
        <taxon>Peronosporaceae</taxon>
        <taxon>Bremia</taxon>
    </lineage>
</organism>
<reference evidence="3 4" key="1">
    <citation type="journal article" date="2021" name="Genome Biol.">
        <title>AFLAP: assembly-free linkage analysis pipeline using k-mers from genome sequencing data.</title>
        <authorList>
            <person name="Fletcher K."/>
            <person name="Zhang L."/>
            <person name="Gil J."/>
            <person name="Han R."/>
            <person name="Cavanaugh K."/>
            <person name="Michelmore R."/>
        </authorList>
    </citation>
    <scope>NUCLEOTIDE SEQUENCE [LARGE SCALE GENOMIC DNA]</scope>
    <source>
        <strain evidence="3 4">SF5</strain>
    </source>
</reference>